<evidence type="ECO:0000313" key="2">
    <source>
        <dbReference type="EMBL" id="HIU63464.1"/>
    </source>
</evidence>
<dbReference type="Proteomes" id="UP000824099">
    <property type="component" value="Unassembled WGS sequence"/>
</dbReference>
<gene>
    <name evidence="2" type="ORF">IAB06_00270</name>
</gene>
<dbReference type="AlphaFoldDB" id="A0A9D1MNX5"/>
<reference evidence="2" key="1">
    <citation type="submission" date="2020-10" db="EMBL/GenBank/DDBJ databases">
        <authorList>
            <person name="Gilroy R."/>
        </authorList>
    </citation>
    <scope>NUCLEOTIDE SEQUENCE</scope>
    <source>
        <strain evidence="2">CHK160-1198</strain>
    </source>
</reference>
<organism evidence="2 3">
    <name type="scientific">Candidatus Avacidaminococcus intestinavium</name>
    <dbReference type="NCBI Taxonomy" id="2840684"/>
    <lineage>
        <taxon>Bacteria</taxon>
        <taxon>Bacillati</taxon>
        <taxon>Bacillota</taxon>
        <taxon>Negativicutes</taxon>
        <taxon>Acidaminococcales</taxon>
        <taxon>Acidaminococcaceae</taxon>
        <taxon>Acidaminococcaceae incertae sedis</taxon>
        <taxon>Candidatus Avacidaminococcus</taxon>
    </lineage>
</organism>
<proteinExistence type="predicted"/>
<accession>A0A9D1MNX5</accession>
<evidence type="ECO:0000256" key="1">
    <source>
        <dbReference type="SAM" id="MobiDB-lite"/>
    </source>
</evidence>
<sequence length="140" mass="15904">MDSIIIVIVWVIVSFVLPKIFGAKKPQKPYEYPDETSENQEAKNQDIETEAPWYTWGLPEEAEPQAEELPLKQPENVAMPAKALLKRVKPAASISANKERTVIFTEKTKKPLNKQDLKRGLIMAELLGKPRSLNPYADKF</sequence>
<dbReference type="EMBL" id="DVNI01000003">
    <property type="protein sequence ID" value="HIU63464.1"/>
    <property type="molecule type" value="Genomic_DNA"/>
</dbReference>
<feature type="region of interest" description="Disordered" evidence="1">
    <location>
        <begin position="27"/>
        <end position="46"/>
    </location>
</feature>
<reference evidence="2" key="2">
    <citation type="journal article" date="2021" name="PeerJ">
        <title>Extensive microbial diversity within the chicken gut microbiome revealed by metagenomics and culture.</title>
        <authorList>
            <person name="Gilroy R."/>
            <person name="Ravi A."/>
            <person name="Getino M."/>
            <person name="Pursley I."/>
            <person name="Horton D.L."/>
            <person name="Alikhan N.F."/>
            <person name="Baker D."/>
            <person name="Gharbi K."/>
            <person name="Hall N."/>
            <person name="Watson M."/>
            <person name="Adriaenssens E.M."/>
            <person name="Foster-Nyarko E."/>
            <person name="Jarju S."/>
            <person name="Secka A."/>
            <person name="Antonio M."/>
            <person name="Oren A."/>
            <person name="Chaudhuri R.R."/>
            <person name="La Ragione R."/>
            <person name="Hildebrand F."/>
            <person name="Pallen M.J."/>
        </authorList>
    </citation>
    <scope>NUCLEOTIDE SEQUENCE</scope>
    <source>
        <strain evidence="2">CHK160-1198</strain>
    </source>
</reference>
<protein>
    <submittedName>
        <fullName evidence="2">Uncharacterized protein</fullName>
    </submittedName>
</protein>
<name>A0A9D1MNX5_9FIRM</name>
<evidence type="ECO:0000313" key="3">
    <source>
        <dbReference type="Proteomes" id="UP000824099"/>
    </source>
</evidence>
<comment type="caution">
    <text evidence="2">The sequence shown here is derived from an EMBL/GenBank/DDBJ whole genome shotgun (WGS) entry which is preliminary data.</text>
</comment>